<protein>
    <submittedName>
        <fullName evidence="3">DUF3105 domain-containing protein</fullName>
    </submittedName>
</protein>
<feature type="region of interest" description="Disordered" evidence="1">
    <location>
        <begin position="254"/>
        <end position="306"/>
    </location>
</feature>
<dbReference type="KEGG" id="whr:OG579_21800"/>
<dbReference type="EMBL" id="CP108021">
    <property type="protein sequence ID" value="WUM20271.1"/>
    <property type="molecule type" value="Genomic_DNA"/>
</dbReference>
<accession>A0AAU4K2J8</accession>
<dbReference type="AlphaFoldDB" id="A0AAU4K2J8"/>
<dbReference type="Proteomes" id="UP001432128">
    <property type="component" value="Chromosome"/>
</dbReference>
<feature type="region of interest" description="Disordered" evidence="1">
    <location>
        <begin position="1"/>
        <end position="44"/>
    </location>
</feature>
<dbReference type="InterPro" id="IPR021454">
    <property type="entry name" value="DUF3105"/>
</dbReference>
<dbReference type="RefSeq" id="WP_328857640.1">
    <property type="nucleotide sequence ID" value="NZ_CP108021.1"/>
</dbReference>
<evidence type="ECO:0000256" key="2">
    <source>
        <dbReference type="SAM" id="Phobius"/>
    </source>
</evidence>
<evidence type="ECO:0000313" key="4">
    <source>
        <dbReference type="Proteomes" id="UP001432128"/>
    </source>
</evidence>
<reference evidence="3 4" key="1">
    <citation type="submission" date="2022-10" db="EMBL/GenBank/DDBJ databases">
        <title>The complete genomes of actinobacterial strains from the NBC collection.</title>
        <authorList>
            <person name="Joergensen T.S."/>
            <person name="Alvarez Arevalo M."/>
            <person name="Sterndorff E.B."/>
            <person name="Faurdal D."/>
            <person name="Vuksanovic O."/>
            <person name="Mourched A.-S."/>
            <person name="Charusanti P."/>
            <person name="Shaw S."/>
            <person name="Blin K."/>
            <person name="Weber T."/>
        </authorList>
    </citation>
    <scope>NUCLEOTIDE SEQUENCE [LARGE SCALE GENOMIC DNA]</scope>
    <source>
        <strain evidence="3 4">NBC_00319</strain>
    </source>
</reference>
<feature type="transmembrane region" description="Helical" evidence="2">
    <location>
        <begin position="50"/>
        <end position="73"/>
    </location>
</feature>
<keyword evidence="2" id="KW-0812">Transmembrane</keyword>
<evidence type="ECO:0000313" key="3">
    <source>
        <dbReference type="EMBL" id="WUM20271.1"/>
    </source>
</evidence>
<name>A0AAU4K2J8_9NOCA</name>
<feature type="compositionally biased region" description="Low complexity" evidence="1">
    <location>
        <begin position="279"/>
        <end position="306"/>
    </location>
</feature>
<sequence>MATESPRPAPNTSSTNTPSAPPVPRTPSSQKKKTKPGTVPVVKAGGRRPIPWMTIAAVVVVVAIVGGLAAYLAPKYIDREETQKFVPSASNPDPSDDIPGVVKIFYPAGQHVSPTQRVAYDQSPPFGGPHDAVWATCTGIVYPNQLRTENAVHALEHGSIWITYNPQTVKAGDVDILKSKVEGRPYTLMSPYPGLSTPISLQSWGHQLKLDSASDSRVDHFITALRRNSQTNVYPGQPQQSSYPEVGAECAAIPGAFDPSNPPPADSGPVPANAVPMNGAGTQQATDEAGATGGATVPAPTSTPAG</sequence>
<evidence type="ECO:0000256" key="1">
    <source>
        <dbReference type="SAM" id="MobiDB-lite"/>
    </source>
</evidence>
<keyword evidence="2" id="KW-1133">Transmembrane helix</keyword>
<organism evidence="3 4">
    <name type="scientific">Williamsia herbipolensis</name>
    <dbReference type="NCBI Taxonomy" id="1603258"/>
    <lineage>
        <taxon>Bacteria</taxon>
        <taxon>Bacillati</taxon>
        <taxon>Actinomycetota</taxon>
        <taxon>Actinomycetes</taxon>
        <taxon>Mycobacteriales</taxon>
        <taxon>Nocardiaceae</taxon>
        <taxon>Williamsia</taxon>
    </lineage>
</organism>
<dbReference type="Pfam" id="PF11303">
    <property type="entry name" value="DUF3105"/>
    <property type="match status" value="1"/>
</dbReference>
<keyword evidence="2" id="KW-0472">Membrane</keyword>
<gene>
    <name evidence="3" type="ORF">OG579_21800</name>
</gene>
<keyword evidence="4" id="KW-1185">Reference proteome</keyword>
<proteinExistence type="predicted"/>